<evidence type="ECO:0000256" key="7">
    <source>
        <dbReference type="ARBA" id="ARBA00023237"/>
    </source>
</evidence>
<dbReference type="Proteomes" id="UP001449657">
    <property type="component" value="Chromosome"/>
</dbReference>
<feature type="chain" id="PRO_5045506845" evidence="8">
    <location>
        <begin position="21"/>
        <end position="437"/>
    </location>
</feature>
<evidence type="ECO:0000313" key="10">
    <source>
        <dbReference type="Proteomes" id="UP001449657"/>
    </source>
</evidence>
<dbReference type="EMBL" id="CP150096">
    <property type="protein sequence ID" value="WZN49001.1"/>
    <property type="molecule type" value="Genomic_DNA"/>
</dbReference>
<evidence type="ECO:0000313" key="9">
    <source>
        <dbReference type="EMBL" id="WZN49001.1"/>
    </source>
</evidence>
<dbReference type="SUPFAM" id="SSF56954">
    <property type="entry name" value="Outer membrane efflux proteins (OEP)"/>
    <property type="match status" value="1"/>
</dbReference>
<evidence type="ECO:0000256" key="5">
    <source>
        <dbReference type="ARBA" id="ARBA00022692"/>
    </source>
</evidence>
<evidence type="ECO:0000256" key="6">
    <source>
        <dbReference type="ARBA" id="ARBA00023136"/>
    </source>
</evidence>
<comment type="similarity">
    <text evidence="2">Belongs to the outer membrane factor (OMF) (TC 1.B.17) family.</text>
</comment>
<sequence length="437" mass="48367">MKNILVIWTAILLASGPLQAQDSLRRVVPLPEIFRLTETANPSLKVSAAGVALARQQTEVARLQRLPGLNASLGAGYMGDPLIIDRNFSNTTSVAMPSFTNSFALQATQLIFKGNQVKNNIAAATLREQLAELGLEKNTQDMKLLAAGNYFDLYKLYNQRKVYADNIALAGERLKNIRRMHAEGMVTRNDVIRNELLLSNLQLASNVIGNNINILNKQLTTALGLPDELLILPDTTLLEEHPAVKDIRYYQALVPGHQPDVKMAAKSTEIAQAGLKVTKADRLPSLSAYAGNNLSRPVTSVSPALDAYANGWQAGLTLSFNIASIYTAPKHIRQAELQVDQYRAVEMEKIQQAGVAVNAAYVKHNEAITQWQTLEQNRRLAEENYRIIEKKYLNQLALAVDLLDATNAKLDAELQYTNAEINILFTYYQLLKTTGQL</sequence>
<proteinExistence type="inferred from homology"/>
<dbReference type="RefSeq" id="WP_341843576.1">
    <property type="nucleotide sequence ID" value="NZ_CP149792.1"/>
</dbReference>
<keyword evidence="7" id="KW-0998">Cell outer membrane</keyword>
<dbReference type="InterPro" id="IPR003423">
    <property type="entry name" value="OMP_efflux"/>
</dbReference>
<keyword evidence="10" id="KW-1185">Reference proteome</keyword>
<evidence type="ECO:0000256" key="8">
    <source>
        <dbReference type="SAM" id="SignalP"/>
    </source>
</evidence>
<evidence type="ECO:0000256" key="3">
    <source>
        <dbReference type="ARBA" id="ARBA00022448"/>
    </source>
</evidence>
<gene>
    <name evidence="9" type="ORF">WJU22_12560</name>
</gene>
<feature type="signal peptide" evidence="8">
    <location>
        <begin position="1"/>
        <end position="20"/>
    </location>
</feature>
<protein>
    <submittedName>
        <fullName evidence="9">TolC family protein</fullName>
    </submittedName>
</protein>
<dbReference type="InterPro" id="IPR051906">
    <property type="entry name" value="TolC-like"/>
</dbReference>
<evidence type="ECO:0000256" key="1">
    <source>
        <dbReference type="ARBA" id="ARBA00004442"/>
    </source>
</evidence>
<dbReference type="Pfam" id="PF02321">
    <property type="entry name" value="OEP"/>
    <property type="match status" value="2"/>
</dbReference>
<evidence type="ECO:0000256" key="4">
    <source>
        <dbReference type="ARBA" id="ARBA00022452"/>
    </source>
</evidence>
<accession>A0ABZ2ZE47</accession>
<organism evidence="9 10">
    <name type="scientific">Chitinophaga caseinilytica</name>
    <dbReference type="NCBI Taxonomy" id="2267521"/>
    <lineage>
        <taxon>Bacteria</taxon>
        <taxon>Pseudomonadati</taxon>
        <taxon>Bacteroidota</taxon>
        <taxon>Chitinophagia</taxon>
        <taxon>Chitinophagales</taxon>
        <taxon>Chitinophagaceae</taxon>
        <taxon>Chitinophaga</taxon>
    </lineage>
</organism>
<keyword evidence="3" id="KW-0813">Transport</keyword>
<dbReference type="PANTHER" id="PTHR30026">
    <property type="entry name" value="OUTER MEMBRANE PROTEIN TOLC"/>
    <property type="match status" value="1"/>
</dbReference>
<keyword evidence="6" id="KW-0472">Membrane</keyword>
<reference evidence="9 10" key="1">
    <citation type="submission" date="2024-03" db="EMBL/GenBank/DDBJ databases">
        <title>Chitinophaga caseinilytica sp. nov., a casein hydrolysing bacterium isolated from forest soil.</title>
        <authorList>
            <person name="Lee D.S."/>
            <person name="Han D.M."/>
            <person name="Baek J.H."/>
            <person name="Choi D.G."/>
            <person name="Jeon J.H."/>
            <person name="Jeon C.O."/>
        </authorList>
    </citation>
    <scope>NUCLEOTIDE SEQUENCE [LARGE SCALE GENOMIC DNA]</scope>
    <source>
        <strain evidence="9 10">KACC 19118</strain>
    </source>
</reference>
<dbReference type="PANTHER" id="PTHR30026:SF23">
    <property type="entry name" value="TO APRF-PUTATIVE OUTER MEMBRANE EFFLUX PROTEIN OR SECRETED ALKALINE PHOSPHATASE-RELATED"/>
    <property type="match status" value="1"/>
</dbReference>
<keyword evidence="4" id="KW-1134">Transmembrane beta strand</keyword>
<evidence type="ECO:0000256" key="2">
    <source>
        <dbReference type="ARBA" id="ARBA00007613"/>
    </source>
</evidence>
<dbReference type="Gene3D" id="1.20.1600.10">
    <property type="entry name" value="Outer membrane efflux proteins (OEP)"/>
    <property type="match status" value="1"/>
</dbReference>
<comment type="subcellular location">
    <subcellularLocation>
        <location evidence="1">Cell outer membrane</location>
    </subcellularLocation>
</comment>
<keyword evidence="5" id="KW-0812">Transmembrane</keyword>
<name>A0ABZ2ZE47_9BACT</name>
<keyword evidence="8" id="KW-0732">Signal</keyword>